<organism evidence="4 5">
    <name type="scientific">Ancylomarina longa</name>
    <dbReference type="NCBI Taxonomy" id="2487017"/>
    <lineage>
        <taxon>Bacteria</taxon>
        <taxon>Pseudomonadati</taxon>
        <taxon>Bacteroidota</taxon>
        <taxon>Bacteroidia</taxon>
        <taxon>Marinilabiliales</taxon>
        <taxon>Marinifilaceae</taxon>
        <taxon>Ancylomarina</taxon>
    </lineage>
</organism>
<dbReference type="SMART" id="SM00448">
    <property type="entry name" value="REC"/>
    <property type="match status" value="1"/>
</dbReference>
<reference evidence="4 5" key="1">
    <citation type="submission" date="2018-11" db="EMBL/GenBank/DDBJ databases">
        <title>Parancylomarina longa gen. nov., sp. nov., isolated from sediments of southern Okinawa.</title>
        <authorList>
            <person name="Fu T."/>
        </authorList>
    </citation>
    <scope>NUCLEOTIDE SEQUENCE [LARGE SCALE GENOMIC DNA]</scope>
    <source>
        <strain evidence="4 5">T3-2 S1-C</strain>
    </source>
</reference>
<dbReference type="GO" id="GO:0003677">
    <property type="term" value="F:DNA binding"/>
    <property type="evidence" value="ECO:0007669"/>
    <property type="project" value="UniProtKB-KW"/>
</dbReference>
<dbReference type="InterPro" id="IPR046947">
    <property type="entry name" value="LytR-like"/>
</dbReference>
<dbReference type="InterPro" id="IPR001789">
    <property type="entry name" value="Sig_transdc_resp-reg_receiver"/>
</dbReference>
<keyword evidence="4" id="KW-0238">DNA-binding</keyword>
<dbReference type="Pfam" id="PF04397">
    <property type="entry name" value="LytTR"/>
    <property type="match status" value="1"/>
</dbReference>
<dbReference type="SUPFAM" id="SSF52172">
    <property type="entry name" value="CheY-like"/>
    <property type="match status" value="1"/>
</dbReference>
<dbReference type="AlphaFoldDB" id="A0A434AZ84"/>
<dbReference type="PROSITE" id="PS50110">
    <property type="entry name" value="RESPONSE_REGULATORY"/>
    <property type="match status" value="1"/>
</dbReference>
<protein>
    <submittedName>
        <fullName evidence="4">DNA-binding response regulator</fullName>
    </submittedName>
</protein>
<dbReference type="GO" id="GO:0000156">
    <property type="term" value="F:phosphorelay response regulator activity"/>
    <property type="evidence" value="ECO:0007669"/>
    <property type="project" value="InterPro"/>
</dbReference>
<feature type="domain" description="HTH LytTR-type" evidence="3">
    <location>
        <begin position="133"/>
        <end position="202"/>
    </location>
</feature>
<accession>A0A434AZ84</accession>
<proteinExistence type="predicted"/>
<keyword evidence="1" id="KW-0597">Phosphoprotein</keyword>
<gene>
    <name evidence="4" type="ORF">DLK05_00840</name>
</gene>
<dbReference type="RefSeq" id="WP_127342073.1">
    <property type="nucleotide sequence ID" value="NZ_RJJX01000001.1"/>
</dbReference>
<comment type="caution">
    <text evidence="4">The sequence shown here is derived from an EMBL/GenBank/DDBJ whole genome shotgun (WGS) entry which is preliminary data.</text>
</comment>
<dbReference type="Pfam" id="PF00072">
    <property type="entry name" value="Response_reg"/>
    <property type="match status" value="1"/>
</dbReference>
<dbReference type="PROSITE" id="PS50930">
    <property type="entry name" value="HTH_LYTTR"/>
    <property type="match status" value="1"/>
</dbReference>
<evidence type="ECO:0000313" key="4">
    <source>
        <dbReference type="EMBL" id="RUT79932.1"/>
    </source>
</evidence>
<name>A0A434AZ84_9BACT</name>
<feature type="modified residue" description="4-aspartylphosphate" evidence="1">
    <location>
        <position position="55"/>
    </location>
</feature>
<evidence type="ECO:0000256" key="1">
    <source>
        <dbReference type="PROSITE-ProRule" id="PRU00169"/>
    </source>
</evidence>
<dbReference type="InterPro" id="IPR011006">
    <property type="entry name" value="CheY-like_superfamily"/>
</dbReference>
<evidence type="ECO:0000313" key="5">
    <source>
        <dbReference type="Proteomes" id="UP000282985"/>
    </source>
</evidence>
<dbReference type="EMBL" id="RJJX01000001">
    <property type="protein sequence ID" value="RUT79932.1"/>
    <property type="molecule type" value="Genomic_DNA"/>
</dbReference>
<dbReference type="PANTHER" id="PTHR37299:SF1">
    <property type="entry name" value="STAGE 0 SPORULATION PROTEIN A HOMOLOG"/>
    <property type="match status" value="1"/>
</dbReference>
<dbReference type="PANTHER" id="PTHR37299">
    <property type="entry name" value="TRANSCRIPTIONAL REGULATOR-RELATED"/>
    <property type="match status" value="1"/>
</dbReference>
<dbReference type="SMART" id="SM00850">
    <property type="entry name" value="LytTR"/>
    <property type="match status" value="1"/>
</dbReference>
<evidence type="ECO:0000259" key="2">
    <source>
        <dbReference type="PROSITE" id="PS50110"/>
    </source>
</evidence>
<dbReference type="Gene3D" id="3.40.50.2300">
    <property type="match status" value="1"/>
</dbReference>
<dbReference type="Gene3D" id="2.40.50.1020">
    <property type="entry name" value="LytTr DNA-binding domain"/>
    <property type="match status" value="1"/>
</dbReference>
<sequence length="237" mass="27412">MKLKCLIVDDEALALDVLEEYISRLDHLELVERCENPVQAFEILQSCEVDLLFVDIQMPHLNGLELIRNLSHPPKIILTTAYREYALDGFELNVSDYLLKPISFERFLKSIGRVVPSFDSAPSVQNNSEEEFLYLKVDKKMVKILLRDILFVESMGSYVKVITADKKHVCYKRISEFEEKLKSYGFYRVHRSFLVATKHIDSYSASVIEISGHEIPIGRNYKNDFIGEMRKLNTIGI</sequence>
<keyword evidence="5" id="KW-1185">Reference proteome</keyword>
<dbReference type="OrthoDB" id="1490554at2"/>
<dbReference type="InterPro" id="IPR007492">
    <property type="entry name" value="LytTR_DNA-bd_dom"/>
</dbReference>
<evidence type="ECO:0000259" key="3">
    <source>
        <dbReference type="PROSITE" id="PS50930"/>
    </source>
</evidence>
<dbReference type="Proteomes" id="UP000282985">
    <property type="component" value="Unassembled WGS sequence"/>
</dbReference>
<feature type="domain" description="Response regulatory" evidence="2">
    <location>
        <begin position="4"/>
        <end position="115"/>
    </location>
</feature>